<feature type="non-terminal residue" evidence="1">
    <location>
        <position position="113"/>
    </location>
</feature>
<dbReference type="InterPro" id="IPR029058">
    <property type="entry name" value="AB_hydrolase_fold"/>
</dbReference>
<dbReference type="Gene3D" id="3.40.50.1820">
    <property type="entry name" value="alpha/beta hydrolase"/>
    <property type="match status" value="1"/>
</dbReference>
<gene>
    <name evidence="1" type="primary">LOC107759544</name>
</gene>
<dbReference type="SUPFAM" id="SSF53474">
    <property type="entry name" value="alpha/beta-Hydrolases"/>
    <property type="match status" value="1"/>
</dbReference>
<name>A0A1S3WZN6_TOBAC</name>
<sequence length="113" mass="12812">MPTRRKHTMRSLLKDYKNHFRKKVQSFTYGYRKLIEVKNSRDDALKCTHYMPLIRPEGKPLPCVIYCHGNSGCRADASEAAIILLPLNITVFTLDFSGSGISGGEHVTLGWNE</sequence>
<dbReference type="InterPro" id="IPR052920">
    <property type="entry name" value="DNA-binding_regulatory"/>
</dbReference>
<accession>A0A1S3WZN6</accession>
<dbReference type="OrthoDB" id="10249433at2759"/>
<proteinExistence type="predicted"/>
<dbReference type="STRING" id="4097.A0A1S3WZN6"/>
<evidence type="ECO:0000313" key="1">
    <source>
        <dbReference type="RefSeq" id="XP_016432996.1"/>
    </source>
</evidence>
<dbReference type="KEGG" id="nta:107759544"/>
<protein>
    <recommendedName>
        <fullName evidence="2">Serine aminopeptidase S33 domain-containing protein</fullName>
    </recommendedName>
</protein>
<evidence type="ECO:0008006" key="2">
    <source>
        <dbReference type="Google" id="ProtNLM"/>
    </source>
</evidence>
<dbReference type="RefSeq" id="XP_016432996.1">
    <property type="nucleotide sequence ID" value="XM_016577510.1"/>
</dbReference>
<organism evidence="1">
    <name type="scientific">Nicotiana tabacum</name>
    <name type="common">Common tobacco</name>
    <dbReference type="NCBI Taxonomy" id="4097"/>
    <lineage>
        <taxon>Eukaryota</taxon>
        <taxon>Viridiplantae</taxon>
        <taxon>Streptophyta</taxon>
        <taxon>Embryophyta</taxon>
        <taxon>Tracheophyta</taxon>
        <taxon>Spermatophyta</taxon>
        <taxon>Magnoliopsida</taxon>
        <taxon>eudicotyledons</taxon>
        <taxon>Gunneridae</taxon>
        <taxon>Pentapetalae</taxon>
        <taxon>asterids</taxon>
        <taxon>lamiids</taxon>
        <taxon>Solanales</taxon>
        <taxon>Solanaceae</taxon>
        <taxon>Nicotianoideae</taxon>
        <taxon>Nicotianeae</taxon>
        <taxon>Nicotiana</taxon>
    </lineage>
</organism>
<reference evidence="1" key="1">
    <citation type="submission" date="2025-08" db="UniProtKB">
        <authorList>
            <consortium name="RefSeq"/>
        </authorList>
    </citation>
    <scope>IDENTIFICATION</scope>
</reference>
<dbReference type="AlphaFoldDB" id="A0A1S3WZN6"/>
<dbReference type="PANTHER" id="PTHR43358:SF4">
    <property type="entry name" value="ALPHA_BETA HYDROLASE FOLD-1 DOMAIN-CONTAINING PROTEIN"/>
    <property type="match status" value="1"/>
</dbReference>
<dbReference type="PANTHER" id="PTHR43358">
    <property type="entry name" value="ALPHA/BETA-HYDROLASE"/>
    <property type="match status" value="1"/>
</dbReference>
<dbReference type="PaxDb" id="4097-A0A1S3WZN6"/>